<keyword evidence="2" id="KW-1185">Reference proteome</keyword>
<dbReference type="Pfam" id="PF06677">
    <property type="entry name" value="Auto_anti-p27"/>
    <property type="match status" value="1"/>
</dbReference>
<reference evidence="1 2" key="1">
    <citation type="submission" date="2015-12" db="EMBL/GenBank/DDBJ databases">
        <title>The genome of Folsomia candida.</title>
        <authorList>
            <person name="Faddeeva A."/>
            <person name="Derks M.F."/>
            <person name="Anvar Y."/>
            <person name="Smit S."/>
            <person name="Van Straalen N."/>
            <person name="Roelofs D."/>
        </authorList>
    </citation>
    <scope>NUCLEOTIDE SEQUENCE [LARGE SCALE GENOMIC DNA]</scope>
    <source>
        <strain evidence="1 2">VU population</strain>
        <tissue evidence="1">Whole body</tissue>
    </source>
</reference>
<protein>
    <submittedName>
        <fullName evidence="1">Sjoegren syndrome/scleroderma autoantigen 1</fullName>
    </submittedName>
</protein>
<organism evidence="1 2">
    <name type="scientific">Folsomia candida</name>
    <name type="common">Springtail</name>
    <dbReference type="NCBI Taxonomy" id="158441"/>
    <lineage>
        <taxon>Eukaryota</taxon>
        <taxon>Metazoa</taxon>
        <taxon>Ecdysozoa</taxon>
        <taxon>Arthropoda</taxon>
        <taxon>Hexapoda</taxon>
        <taxon>Collembola</taxon>
        <taxon>Entomobryomorpha</taxon>
        <taxon>Isotomoidea</taxon>
        <taxon>Isotomidae</taxon>
        <taxon>Proisotominae</taxon>
        <taxon>Folsomia</taxon>
    </lineage>
</organism>
<name>A0A226ETF3_FOLCA</name>
<dbReference type="PANTHER" id="PTHR16537">
    <property type="entry name" value="SJOEGREN SYNDROME/SCLERODERMA AUTOANTIGEN 1"/>
    <property type="match status" value="1"/>
</dbReference>
<dbReference type="PANTHER" id="PTHR16537:SF1">
    <property type="entry name" value="PROTEIN ZNRD2"/>
    <property type="match status" value="1"/>
</dbReference>
<dbReference type="InterPro" id="IPR051888">
    <property type="entry name" value="UPF0148_domain"/>
</dbReference>
<dbReference type="Proteomes" id="UP000198287">
    <property type="component" value="Unassembled WGS sequence"/>
</dbReference>
<comment type="caution">
    <text evidence="1">The sequence shown here is derived from an EMBL/GenBank/DDBJ whole genome shotgun (WGS) entry which is preliminary data.</text>
</comment>
<dbReference type="AlphaFoldDB" id="A0A226ETF3"/>
<dbReference type="InterPro" id="IPR009563">
    <property type="entry name" value="SSSCA1"/>
</dbReference>
<evidence type="ECO:0000313" key="2">
    <source>
        <dbReference type="Proteomes" id="UP000198287"/>
    </source>
</evidence>
<dbReference type="EMBL" id="LNIX01000002">
    <property type="protein sequence ID" value="OXA60447.1"/>
    <property type="molecule type" value="Genomic_DNA"/>
</dbReference>
<gene>
    <name evidence="1" type="ORF">Fcan01_05307</name>
</gene>
<dbReference type="OMA" id="KYIRECA"/>
<accession>A0A226ETF3</accession>
<proteinExistence type="predicted"/>
<dbReference type="OrthoDB" id="28939at2759"/>
<sequence>MSQQQRRDDVSAKLGSLLLKGYKMLADSCPKCSNVLMQDKKGVITCVNCTEEGRAPEAESKVVVTGLAHKLPDHGYSDGIPYRSQEGTPEAACYAEEVLLREIKNVALYLEKRCLQLDFEDNSQILEHRKVHLEYIRQCAETIKVLHSLN</sequence>
<evidence type="ECO:0000313" key="1">
    <source>
        <dbReference type="EMBL" id="OXA60447.1"/>
    </source>
</evidence>
<dbReference type="STRING" id="158441.A0A226ETF3"/>